<feature type="region of interest" description="Disordered" evidence="1">
    <location>
        <begin position="288"/>
        <end position="310"/>
    </location>
</feature>
<accession>A0AAV4RJR0</accession>
<feature type="region of interest" description="Disordered" evidence="1">
    <location>
        <begin position="491"/>
        <end position="518"/>
    </location>
</feature>
<feature type="compositionally biased region" description="Basic and acidic residues" evidence="1">
    <location>
        <begin position="456"/>
        <end position="469"/>
    </location>
</feature>
<name>A0AAV4RJR0_CAEEX</name>
<gene>
    <name evidence="2" type="ORF">CEXT_780371</name>
</gene>
<dbReference type="AlphaFoldDB" id="A0AAV4RJR0"/>
<feature type="compositionally biased region" description="Low complexity" evidence="1">
    <location>
        <begin position="445"/>
        <end position="455"/>
    </location>
</feature>
<sequence>MAVNKKFEIFACNLFYTNWCDLITENEFVHLYDDEYLSVLDDWYCTALDCLCVIVLKMYREYIENTRSEYSSSISDLSSYIVNTCCREDLFGCLPLFDRIFFTGEFLTMLGDFCMERKIFTLEKLFRCVYLSWAMYLDRFSKQFYELGGWKQLKMVAASYRVPSQLIDDLHHRFLMLTVGFYELVKEFVEFFREHEPSVRYKGKETFDELWKIFCFKSFDKSIDNIREIENLEKFRQLPGILTNLKCLCDSDPSQLVDPMSECSESLHSVEKTEGVSHAAREVCQDTIPTPTDFQSSGPETSNSDHVLPSLLDPNLELSSALKNLQWNEVSGSCKDTSEVKLDNQKDIPKASKRNDPQYAKVSYVNLQHSVNKASGSDRNQAQQECSLKLSNLDPNNYGAALPPTTTEVSKEHLENVEQNLEDSKKMDDFCDGSSSKTPCLVDRSAASNSASAEHSASKYKEEQKKESESNDVQDMLRMLLVLGDREGIQNVSQTLQSSDNSMNKKRSKKRNRNRSKK</sequence>
<dbReference type="Proteomes" id="UP001054945">
    <property type="component" value="Unassembled WGS sequence"/>
</dbReference>
<evidence type="ECO:0000313" key="2">
    <source>
        <dbReference type="EMBL" id="GIY22553.1"/>
    </source>
</evidence>
<dbReference type="EMBL" id="BPLR01008164">
    <property type="protein sequence ID" value="GIY22553.1"/>
    <property type="molecule type" value="Genomic_DNA"/>
</dbReference>
<feature type="compositionally biased region" description="Basic residues" evidence="1">
    <location>
        <begin position="504"/>
        <end position="518"/>
    </location>
</feature>
<feature type="region of interest" description="Disordered" evidence="1">
    <location>
        <begin position="425"/>
        <end position="473"/>
    </location>
</feature>
<evidence type="ECO:0000313" key="3">
    <source>
        <dbReference type="Proteomes" id="UP001054945"/>
    </source>
</evidence>
<comment type="caution">
    <text evidence="2">The sequence shown here is derived from an EMBL/GenBank/DDBJ whole genome shotgun (WGS) entry which is preliminary data.</text>
</comment>
<evidence type="ECO:0000256" key="1">
    <source>
        <dbReference type="SAM" id="MobiDB-lite"/>
    </source>
</evidence>
<feature type="compositionally biased region" description="Polar residues" evidence="1">
    <location>
        <begin position="288"/>
        <end position="305"/>
    </location>
</feature>
<reference evidence="2 3" key="1">
    <citation type="submission" date="2021-06" db="EMBL/GenBank/DDBJ databases">
        <title>Caerostris extrusa draft genome.</title>
        <authorList>
            <person name="Kono N."/>
            <person name="Arakawa K."/>
        </authorList>
    </citation>
    <scope>NUCLEOTIDE SEQUENCE [LARGE SCALE GENOMIC DNA]</scope>
</reference>
<protein>
    <submittedName>
        <fullName evidence="2">Uncharacterized protein</fullName>
    </submittedName>
</protein>
<organism evidence="2 3">
    <name type="scientific">Caerostris extrusa</name>
    <name type="common">Bark spider</name>
    <name type="synonym">Caerostris bankana</name>
    <dbReference type="NCBI Taxonomy" id="172846"/>
    <lineage>
        <taxon>Eukaryota</taxon>
        <taxon>Metazoa</taxon>
        <taxon>Ecdysozoa</taxon>
        <taxon>Arthropoda</taxon>
        <taxon>Chelicerata</taxon>
        <taxon>Arachnida</taxon>
        <taxon>Araneae</taxon>
        <taxon>Araneomorphae</taxon>
        <taxon>Entelegynae</taxon>
        <taxon>Araneoidea</taxon>
        <taxon>Araneidae</taxon>
        <taxon>Caerostris</taxon>
    </lineage>
</organism>
<keyword evidence="3" id="KW-1185">Reference proteome</keyword>
<proteinExistence type="predicted"/>